<dbReference type="Pfam" id="PF00097">
    <property type="entry name" value="zf-C3HC4"/>
    <property type="match status" value="1"/>
</dbReference>
<dbReference type="AlphaFoldDB" id="A0A8B8CAR9"/>
<proteinExistence type="predicted"/>
<dbReference type="InterPro" id="IPR017907">
    <property type="entry name" value="Znf_RING_CS"/>
</dbReference>
<dbReference type="InterPro" id="IPR001841">
    <property type="entry name" value="Znf_RING"/>
</dbReference>
<accession>A0A8B8CAR9</accession>
<dbReference type="OrthoDB" id="6049135at2759"/>
<organism evidence="7 8">
    <name type="scientific">Crassostrea virginica</name>
    <name type="common">Eastern oyster</name>
    <dbReference type="NCBI Taxonomy" id="6565"/>
    <lineage>
        <taxon>Eukaryota</taxon>
        <taxon>Metazoa</taxon>
        <taxon>Spiralia</taxon>
        <taxon>Lophotrochozoa</taxon>
        <taxon>Mollusca</taxon>
        <taxon>Bivalvia</taxon>
        <taxon>Autobranchia</taxon>
        <taxon>Pteriomorphia</taxon>
        <taxon>Ostreida</taxon>
        <taxon>Ostreoidea</taxon>
        <taxon>Ostreidae</taxon>
        <taxon>Crassostrea</taxon>
    </lineage>
</organism>
<dbReference type="SMART" id="SM00184">
    <property type="entry name" value="RING"/>
    <property type="match status" value="1"/>
</dbReference>
<dbReference type="InterPro" id="IPR000315">
    <property type="entry name" value="Znf_B-box"/>
</dbReference>
<evidence type="ECO:0000256" key="4">
    <source>
        <dbReference type="PROSITE-ProRule" id="PRU00024"/>
    </source>
</evidence>
<evidence type="ECO:0000256" key="1">
    <source>
        <dbReference type="ARBA" id="ARBA00022723"/>
    </source>
</evidence>
<dbReference type="InterPro" id="IPR047153">
    <property type="entry name" value="TRIM45/56/19-like"/>
</dbReference>
<dbReference type="CDD" id="cd19757">
    <property type="entry name" value="Bbox1"/>
    <property type="match status" value="1"/>
</dbReference>
<dbReference type="GO" id="GO:0008270">
    <property type="term" value="F:zinc ion binding"/>
    <property type="evidence" value="ECO:0007669"/>
    <property type="project" value="UniProtKB-KW"/>
</dbReference>
<evidence type="ECO:0000313" key="8">
    <source>
        <dbReference type="RefSeq" id="XP_022312745.1"/>
    </source>
</evidence>
<keyword evidence="1" id="KW-0479">Metal-binding</keyword>
<dbReference type="RefSeq" id="XP_022312745.1">
    <property type="nucleotide sequence ID" value="XM_022457037.1"/>
</dbReference>
<dbReference type="KEGG" id="cvn:111117804"/>
<dbReference type="InterPro" id="IPR013083">
    <property type="entry name" value="Znf_RING/FYVE/PHD"/>
</dbReference>
<protein>
    <submittedName>
        <fullName evidence="8">Uncharacterized protein LOC111117804</fullName>
    </submittedName>
</protein>
<feature type="domain" description="RING-type" evidence="5">
    <location>
        <begin position="12"/>
        <end position="62"/>
    </location>
</feature>
<dbReference type="PROSITE" id="PS00518">
    <property type="entry name" value="ZF_RING_1"/>
    <property type="match status" value="1"/>
</dbReference>
<feature type="domain" description="B box-type" evidence="6">
    <location>
        <begin position="162"/>
        <end position="195"/>
    </location>
</feature>
<dbReference type="SUPFAM" id="SSF57850">
    <property type="entry name" value="RING/U-box"/>
    <property type="match status" value="1"/>
</dbReference>
<dbReference type="InterPro" id="IPR018957">
    <property type="entry name" value="Znf_C3HC4_RING-type"/>
</dbReference>
<dbReference type="Proteomes" id="UP000694844">
    <property type="component" value="Chromosome 10"/>
</dbReference>
<feature type="domain" description="B box-type" evidence="6">
    <location>
        <begin position="100"/>
        <end position="151"/>
    </location>
</feature>
<keyword evidence="2 4" id="KW-0863">Zinc-finger</keyword>
<evidence type="ECO:0000256" key="2">
    <source>
        <dbReference type="ARBA" id="ARBA00022771"/>
    </source>
</evidence>
<keyword evidence="3" id="KW-0862">Zinc</keyword>
<dbReference type="PANTHER" id="PTHR25462:SF296">
    <property type="entry name" value="MEIOTIC P26, ISOFORM F"/>
    <property type="match status" value="1"/>
</dbReference>
<dbReference type="Gene3D" id="3.30.420.40">
    <property type="match status" value="2"/>
</dbReference>
<sequence>MAALDEGSVFKCSVCLDKFSSPKYLPCLHTFCELCITSCIASAISDCQVRRRRVRFLCPVCRHENYPPIQNISAEEWAKRLPKNYQLQAIADSLAKQSISKPVLCESCRDNNEENIATFRCKQCQHYLCETCCTFIHQRVKGFSLHTIVDLRKSEFQNDLIGGQGLCVNHPDKEITVYCKSHETLCCTFCLTSKHSDCANLLSLDEIDEGDVKLHAKVLHAETKEMKKISKMAVHGIKENIRSLDLKKREILSNAFEKMQGIKTMLDVSYGQLANSLNNTHGKELSNLTMIMERLELFDKNLSHVSKISDAVIRDGNRKQMFVVLTKMQKTISDQLKGLSAQGKQINLATLEWESVHETEAMNKLTNLGSFKYLFQPADWIMQIDRHFQIIANEANPRELVSGGLTMKEMDPKRILHGLLNDCSKPLTIAEDNAVGVVGFCIGSTAWSWICLNSKNWPTGLVSNLPLTPPSLLLNPDKTFRAFGYEAQRQYTDLCEGNTHSRCYFFENITTILESGQLVNEHTRINDSSGREMRVIDVLTLAFQFILSDCVRSTKSLAELMRKMLVLPSAWNEKTQLFLKNAAAEAGISIHSIVLEAEGAFLFYQYLTVKGDSEEKKISFGQKYLIVEFKEETLTMTVHRKNKASGELPRPQTQSNEIIKMGFDRVGLQSKLFYEFESCISDIIGEEAMRRFKACDFPSYKELMETVLVKLENKKKNNIINIPLPTSIIDMDDKSLQKAIDMSVYARTIRHKAGATISWIKEDFQKLFDKAIGKIIRILKQSYDMKGIDTIVMFGRLAECPVLQDAIRESFSIKHVVVLTEEQVRSGAVYIGLMS</sequence>
<dbReference type="Gene3D" id="3.30.40.10">
    <property type="entry name" value="Zinc/RING finger domain, C3HC4 (zinc finger)"/>
    <property type="match status" value="1"/>
</dbReference>
<dbReference type="SUPFAM" id="SSF57845">
    <property type="entry name" value="B-box zinc-binding domain"/>
    <property type="match status" value="1"/>
</dbReference>
<dbReference type="Gene3D" id="3.30.160.60">
    <property type="entry name" value="Classic Zinc Finger"/>
    <property type="match status" value="1"/>
</dbReference>
<dbReference type="PROSITE" id="PS50119">
    <property type="entry name" value="ZF_BBOX"/>
    <property type="match status" value="2"/>
</dbReference>
<name>A0A8B8CAR9_CRAVI</name>
<gene>
    <name evidence="8" type="primary">LOC111117804</name>
</gene>
<evidence type="ECO:0000256" key="3">
    <source>
        <dbReference type="ARBA" id="ARBA00022833"/>
    </source>
</evidence>
<evidence type="ECO:0000313" key="7">
    <source>
        <dbReference type="Proteomes" id="UP000694844"/>
    </source>
</evidence>
<dbReference type="PROSITE" id="PS50089">
    <property type="entry name" value="ZF_RING_2"/>
    <property type="match status" value="1"/>
</dbReference>
<evidence type="ECO:0000259" key="6">
    <source>
        <dbReference type="PROSITE" id="PS50119"/>
    </source>
</evidence>
<dbReference type="SUPFAM" id="SSF53067">
    <property type="entry name" value="Actin-like ATPase domain"/>
    <property type="match status" value="1"/>
</dbReference>
<keyword evidence="7" id="KW-1185">Reference proteome</keyword>
<dbReference type="SMART" id="SM00336">
    <property type="entry name" value="BBOX"/>
    <property type="match status" value="2"/>
</dbReference>
<reference evidence="8" key="1">
    <citation type="submission" date="2025-08" db="UniProtKB">
        <authorList>
            <consortium name="RefSeq"/>
        </authorList>
    </citation>
    <scope>IDENTIFICATION</scope>
    <source>
        <tissue evidence="8">Whole sample</tissue>
    </source>
</reference>
<dbReference type="InterPro" id="IPR043129">
    <property type="entry name" value="ATPase_NBD"/>
</dbReference>
<evidence type="ECO:0000259" key="5">
    <source>
        <dbReference type="PROSITE" id="PS50089"/>
    </source>
</evidence>
<dbReference type="GeneID" id="111117804"/>
<dbReference type="PANTHER" id="PTHR25462">
    <property type="entry name" value="BONUS, ISOFORM C-RELATED"/>
    <property type="match status" value="1"/>
</dbReference>
<dbReference type="Gene3D" id="3.90.640.10">
    <property type="entry name" value="Actin, Chain A, domain 4"/>
    <property type="match status" value="1"/>
</dbReference>
<dbReference type="CDD" id="cd19756">
    <property type="entry name" value="Bbox2"/>
    <property type="match status" value="1"/>
</dbReference>